<dbReference type="EMBL" id="QTSX02006492">
    <property type="protein sequence ID" value="KAJ9053746.1"/>
    <property type="molecule type" value="Genomic_DNA"/>
</dbReference>
<comment type="caution">
    <text evidence="1">The sequence shown here is derived from an EMBL/GenBank/DDBJ whole genome shotgun (WGS) entry which is preliminary data.</text>
</comment>
<name>A0ACC2RUG9_9FUNG</name>
<organism evidence="1 2">
    <name type="scientific">Entomophthora muscae</name>
    <dbReference type="NCBI Taxonomy" id="34485"/>
    <lineage>
        <taxon>Eukaryota</taxon>
        <taxon>Fungi</taxon>
        <taxon>Fungi incertae sedis</taxon>
        <taxon>Zoopagomycota</taxon>
        <taxon>Entomophthoromycotina</taxon>
        <taxon>Entomophthoromycetes</taxon>
        <taxon>Entomophthorales</taxon>
        <taxon>Entomophthoraceae</taxon>
        <taxon>Entomophthora</taxon>
    </lineage>
</organism>
<proteinExistence type="predicted"/>
<evidence type="ECO:0000313" key="1">
    <source>
        <dbReference type="EMBL" id="KAJ9053746.1"/>
    </source>
</evidence>
<gene>
    <name evidence="1" type="ORF">DSO57_1021290</name>
</gene>
<reference evidence="1" key="1">
    <citation type="submission" date="2022-04" db="EMBL/GenBank/DDBJ databases">
        <title>Genome of the entomopathogenic fungus Entomophthora muscae.</title>
        <authorList>
            <person name="Elya C."/>
            <person name="Lovett B.R."/>
            <person name="Lee E."/>
            <person name="Macias A.M."/>
            <person name="Hajek A.E."/>
            <person name="De Bivort B.L."/>
            <person name="Kasson M.T."/>
            <person name="De Fine Licht H.H."/>
            <person name="Stajich J.E."/>
        </authorList>
    </citation>
    <scope>NUCLEOTIDE SEQUENCE</scope>
    <source>
        <strain evidence="1">Berkeley</strain>
    </source>
</reference>
<dbReference type="Proteomes" id="UP001165960">
    <property type="component" value="Unassembled WGS sequence"/>
</dbReference>
<sequence>MAVKIGHRVVLSSTLKKENMQNSTSERAIHMDMRNESRLAAILPKRLLIRTTATTNIAPTNDKQFTTKDQWLMISKSAEVISVLYLMADSTGSSIILVKW</sequence>
<protein>
    <submittedName>
        <fullName evidence="1">Uncharacterized protein</fullName>
    </submittedName>
</protein>
<accession>A0ACC2RUG9</accession>
<keyword evidence="2" id="KW-1185">Reference proteome</keyword>
<evidence type="ECO:0000313" key="2">
    <source>
        <dbReference type="Proteomes" id="UP001165960"/>
    </source>
</evidence>